<dbReference type="InterPro" id="IPR025559">
    <property type="entry name" value="Eis_dom"/>
</dbReference>
<sequence length="418" mass="46062">MDDSYLYGLLPLDAPDDDPRWRQYLDVFRLTLLDEPAGDAQTEFFRRNRRADDARLAMITTRTHLGDAVVGGCSSVVGRYNAGAEDVATLIINTIGVNPAHRRRGLLRELMTQQLRQAKADGIPFATLSASEATIYGRFGFAPSTRIGEVKIDVKRFKLRPTAPVAACQVEWVEPAFLAEHVDRVVDAFHARQLGSVRPYARTKMEIVGEWSGEAQGPAKKLRAIAHFDESGQVDGFATFEHTGWEPPRRVKVFSLFGSTLAVELALWQALASMDLIGELGFYTQPGDPLPLALADERAMEVKDFGDWTWLRILDLPAAIAARSFERDGEVIVRVEDGLGLTDGVWHITVLGGRGSAVPTDEAPHVALDVAELARIWESNDSPVALAHVGRVEGEPGAIRDFASLFYRAEPVRNLTGY</sequence>
<dbReference type="PANTHER" id="PTHR37817">
    <property type="entry name" value="N-ACETYLTRANSFERASE EIS"/>
    <property type="match status" value="1"/>
</dbReference>
<dbReference type="InterPro" id="IPR051554">
    <property type="entry name" value="Acetyltransferase_Eis"/>
</dbReference>
<dbReference type="Gene3D" id="3.30.1050.10">
    <property type="entry name" value="SCP2 sterol-binding domain"/>
    <property type="match status" value="1"/>
</dbReference>
<organism evidence="2">
    <name type="scientific">Gulosibacter sediminis</name>
    <dbReference type="NCBI Taxonomy" id="1729695"/>
    <lineage>
        <taxon>Bacteria</taxon>
        <taxon>Bacillati</taxon>
        <taxon>Actinomycetota</taxon>
        <taxon>Actinomycetes</taxon>
        <taxon>Micrococcales</taxon>
        <taxon>Microbacteriaceae</taxon>
        <taxon>Gulosibacter</taxon>
    </lineage>
</organism>
<dbReference type="CDD" id="cd04301">
    <property type="entry name" value="NAT_SF"/>
    <property type="match status" value="1"/>
</dbReference>
<feature type="domain" description="N-acetyltransferase" evidence="1">
    <location>
        <begin position="7"/>
        <end position="164"/>
    </location>
</feature>
<dbReference type="SUPFAM" id="SSF55718">
    <property type="entry name" value="SCP-like"/>
    <property type="match status" value="1"/>
</dbReference>
<keyword evidence="2" id="KW-0012">Acyltransferase</keyword>
<dbReference type="InterPro" id="IPR000182">
    <property type="entry name" value="GNAT_dom"/>
</dbReference>
<evidence type="ECO:0000313" key="2">
    <source>
        <dbReference type="EMBL" id="UQN15010.1"/>
    </source>
</evidence>
<dbReference type="PROSITE" id="PS51186">
    <property type="entry name" value="GNAT"/>
    <property type="match status" value="1"/>
</dbReference>
<proteinExistence type="predicted"/>
<protein>
    <submittedName>
        <fullName evidence="2">GNAT family N-acetyltransferase</fullName>
        <ecNumber evidence="2">2.3.1.-</ecNumber>
    </submittedName>
</protein>
<dbReference type="InterPro" id="IPR016181">
    <property type="entry name" value="Acyl_CoA_acyltransferase"/>
</dbReference>
<accession>A0ABY4MZA6</accession>
<evidence type="ECO:0000259" key="1">
    <source>
        <dbReference type="PROSITE" id="PS51186"/>
    </source>
</evidence>
<dbReference type="EC" id="2.3.1.-" evidence="2"/>
<dbReference type="Pfam" id="PF13530">
    <property type="entry name" value="SCP2_2"/>
    <property type="match status" value="1"/>
</dbReference>
<dbReference type="InterPro" id="IPR041380">
    <property type="entry name" value="Acetyltransf_17"/>
</dbReference>
<keyword evidence="2" id="KW-0808">Transferase</keyword>
<dbReference type="InterPro" id="IPR036527">
    <property type="entry name" value="SCP2_sterol-bd_dom_sf"/>
</dbReference>
<dbReference type="Pfam" id="PF13527">
    <property type="entry name" value="Acetyltransf_9"/>
    <property type="match status" value="1"/>
</dbReference>
<name>A0ABY4MZA6_9MICO</name>
<dbReference type="SUPFAM" id="SSF55729">
    <property type="entry name" value="Acyl-CoA N-acyltransferases (Nat)"/>
    <property type="match status" value="1"/>
</dbReference>
<dbReference type="GO" id="GO:0016746">
    <property type="term" value="F:acyltransferase activity"/>
    <property type="evidence" value="ECO:0007669"/>
    <property type="project" value="UniProtKB-KW"/>
</dbReference>
<dbReference type="Gene3D" id="3.40.630.30">
    <property type="match status" value="2"/>
</dbReference>
<dbReference type="EMBL" id="CP097160">
    <property type="protein sequence ID" value="UQN15010.1"/>
    <property type="molecule type" value="Genomic_DNA"/>
</dbReference>
<gene>
    <name evidence="2" type="ORF">M3M28_00640</name>
</gene>
<dbReference type="PANTHER" id="PTHR37817:SF1">
    <property type="entry name" value="N-ACETYLTRANSFERASE EIS"/>
    <property type="match status" value="1"/>
</dbReference>
<reference evidence="2" key="1">
    <citation type="submission" date="2022-05" db="EMBL/GenBank/DDBJ databases">
        <title>Complete genome sequence of toluene-degrading Gulosibacter sediminis strain ACHW.36C.</title>
        <authorList>
            <person name="Wai A.C."/>
            <person name="Lai G.K."/>
            <person name="Griffin S.D."/>
            <person name="Leung F.C."/>
        </authorList>
    </citation>
    <scope>NUCLEOTIDE SEQUENCE [LARGE SCALE GENOMIC DNA]</scope>
    <source>
        <strain evidence="2">ACHW.36C</strain>
    </source>
</reference>
<dbReference type="Pfam" id="PF17668">
    <property type="entry name" value="Acetyltransf_17"/>
    <property type="match status" value="1"/>
</dbReference>